<dbReference type="OrthoDB" id="9804353at2"/>
<reference evidence="10" key="1">
    <citation type="submission" date="2017-05" db="EMBL/GenBank/DDBJ databases">
        <authorList>
            <person name="Sung H."/>
        </authorList>
    </citation>
    <scope>NUCLEOTIDE SEQUENCE [LARGE SCALE GENOMIC DNA]</scope>
    <source>
        <strain evidence="10">AR23208</strain>
    </source>
</reference>
<evidence type="ECO:0000313" key="10">
    <source>
        <dbReference type="Proteomes" id="UP000195437"/>
    </source>
</evidence>
<feature type="transmembrane region" description="Helical" evidence="7">
    <location>
        <begin position="146"/>
        <end position="166"/>
    </location>
</feature>
<evidence type="ECO:0000256" key="5">
    <source>
        <dbReference type="ARBA" id="ARBA00022989"/>
    </source>
</evidence>
<evidence type="ECO:0000313" key="9">
    <source>
        <dbReference type="EMBL" id="ARU63329.1"/>
    </source>
</evidence>
<dbReference type="PANTHER" id="PTHR30151">
    <property type="entry name" value="ALKANE SULFONATE ABC TRANSPORTER-RELATED, MEMBRANE SUBUNIT"/>
    <property type="match status" value="1"/>
</dbReference>
<dbReference type="KEGG" id="tum:CBW65_21820"/>
<evidence type="ECO:0000259" key="8">
    <source>
        <dbReference type="PROSITE" id="PS50928"/>
    </source>
</evidence>
<dbReference type="InterPro" id="IPR000515">
    <property type="entry name" value="MetI-like"/>
</dbReference>
<evidence type="ECO:0000256" key="6">
    <source>
        <dbReference type="ARBA" id="ARBA00023136"/>
    </source>
</evidence>
<keyword evidence="2 7" id="KW-0813">Transport</keyword>
<keyword evidence="5 7" id="KW-1133">Transmembrane helix</keyword>
<feature type="transmembrane region" description="Helical" evidence="7">
    <location>
        <begin position="24"/>
        <end position="44"/>
    </location>
</feature>
<feature type="transmembrane region" description="Helical" evidence="7">
    <location>
        <begin position="242"/>
        <end position="264"/>
    </location>
</feature>
<keyword evidence="3" id="KW-1003">Cell membrane</keyword>
<evidence type="ECO:0000256" key="4">
    <source>
        <dbReference type="ARBA" id="ARBA00022692"/>
    </source>
</evidence>
<accession>A0A1Y0ITL5</accession>
<dbReference type="Proteomes" id="UP000195437">
    <property type="component" value="Chromosome"/>
</dbReference>
<comment type="similarity">
    <text evidence="7">Belongs to the binding-protein-dependent transport system permease family.</text>
</comment>
<evidence type="ECO:0000256" key="1">
    <source>
        <dbReference type="ARBA" id="ARBA00004651"/>
    </source>
</evidence>
<evidence type="ECO:0000256" key="2">
    <source>
        <dbReference type="ARBA" id="ARBA00022448"/>
    </source>
</evidence>
<organism evidence="9 10">
    <name type="scientific">Tumebacillus avium</name>
    <dbReference type="NCBI Taxonomy" id="1903704"/>
    <lineage>
        <taxon>Bacteria</taxon>
        <taxon>Bacillati</taxon>
        <taxon>Bacillota</taxon>
        <taxon>Bacilli</taxon>
        <taxon>Bacillales</taxon>
        <taxon>Alicyclobacillaceae</taxon>
        <taxon>Tumebacillus</taxon>
    </lineage>
</organism>
<dbReference type="AlphaFoldDB" id="A0A1Y0ITL5"/>
<sequence>MKTNLLTRGAKTPDHAAFLRKKRLTTLGIIATQLLIAALFLIGWEIGARQGFVNSFIFSQPSKVWGQFLTMLSDGTLLHHTWITVWETVVGFVLGTVAGTLLAVVIWASPVLARVLDPYIVIFNSMPKVALGPIFIVAFGQGFLSIVMMALAISVVITTIVVYTSFRDVDANMIKLVHTFGGSRWQVFQKVVFPAALPTILSTLKVNVGLSWVGVIVGEFLVAQAGLGYLIIYGFQVFNLTLVMLALFVILIVSTIMYHAVAFFENRSLKWRN</sequence>
<name>A0A1Y0ITL5_9BACL</name>
<keyword evidence="4 7" id="KW-0812">Transmembrane</keyword>
<dbReference type="InterPro" id="IPR035906">
    <property type="entry name" value="MetI-like_sf"/>
</dbReference>
<dbReference type="EMBL" id="CP021434">
    <property type="protein sequence ID" value="ARU63329.1"/>
    <property type="molecule type" value="Genomic_DNA"/>
</dbReference>
<protein>
    <submittedName>
        <fullName evidence="9">ABC transporter permease</fullName>
    </submittedName>
</protein>
<feature type="transmembrane region" description="Helical" evidence="7">
    <location>
        <begin position="210"/>
        <end position="235"/>
    </location>
</feature>
<evidence type="ECO:0000256" key="7">
    <source>
        <dbReference type="RuleBase" id="RU363032"/>
    </source>
</evidence>
<dbReference type="SUPFAM" id="SSF161098">
    <property type="entry name" value="MetI-like"/>
    <property type="match status" value="1"/>
</dbReference>
<evidence type="ECO:0000256" key="3">
    <source>
        <dbReference type="ARBA" id="ARBA00022475"/>
    </source>
</evidence>
<dbReference type="PANTHER" id="PTHR30151:SF19">
    <property type="entry name" value="ABC TRANSPORTER PERMEASE"/>
    <property type="match status" value="1"/>
</dbReference>
<proteinExistence type="inferred from homology"/>
<dbReference type="PROSITE" id="PS50928">
    <property type="entry name" value="ABC_TM1"/>
    <property type="match status" value="1"/>
</dbReference>
<feature type="domain" description="ABC transmembrane type-1" evidence="8">
    <location>
        <begin position="77"/>
        <end position="262"/>
    </location>
</feature>
<keyword evidence="10" id="KW-1185">Reference proteome</keyword>
<dbReference type="GO" id="GO:0055085">
    <property type="term" value="P:transmembrane transport"/>
    <property type="evidence" value="ECO:0007669"/>
    <property type="project" value="InterPro"/>
</dbReference>
<comment type="subcellular location">
    <subcellularLocation>
        <location evidence="1 7">Cell membrane</location>
        <topology evidence="1 7">Multi-pass membrane protein</topology>
    </subcellularLocation>
</comment>
<keyword evidence="6 7" id="KW-0472">Membrane</keyword>
<dbReference type="Gene3D" id="1.10.3720.10">
    <property type="entry name" value="MetI-like"/>
    <property type="match status" value="1"/>
</dbReference>
<dbReference type="Pfam" id="PF00528">
    <property type="entry name" value="BPD_transp_1"/>
    <property type="match status" value="1"/>
</dbReference>
<feature type="transmembrane region" description="Helical" evidence="7">
    <location>
        <begin position="83"/>
        <end position="107"/>
    </location>
</feature>
<feature type="transmembrane region" description="Helical" evidence="7">
    <location>
        <begin position="119"/>
        <end position="140"/>
    </location>
</feature>
<dbReference type="RefSeq" id="WP_087458673.1">
    <property type="nucleotide sequence ID" value="NZ_CP021434.1"/>
</dbReference>
<dbReference type="CDD" id="cd06261">
    <property type="entry name" value="TM_PBP2"/>
    <property type="match status" value="1"/>
</dbReference>
<dbReference type="GO" id="GO:0005886">
    <property type="term" value="C:plasma membrane"/>
    <property type="evidence" value="ECO:0007669"/>
    <property type="project" value="UniProtKB-SubCell"/>
</dbReference>
<gene>
    <name evidence="9" type="ORF">CBW65_21820</name>
</gene>